<comment type="caution">
    <text evidence="2">The sequence shown here is derived from an EMBL/GenBank/DDBJ whole genome shotgun (WGS) entry which is preliminary data.</text>
</comment>
<keyword evidence="3" id="KW-1185">Reference proteome</keyword>
<feature type="signal peptide" evidence="1">
    <location>
        <begin position="1"/>
        <end position="24"/>
    </location>
</feature>
<name>A0ABQ7GF60_DUNSA</name>
<protein>
    <recommendedName>
        <fullName evidence="4">Encoded protein</fullName>
    </recommendedName>
</protein>
<evidence type="ECO:0000256" key="1">
    <source>
        <dbReference type="SAM" id="SignalP"/>
    </source>
</evidence>
<feature type="chain" id="PRO_5047364239" description="Encoded protein" evidence="1">
    <location>
        <begin position="25"/>
        <end position="72"/>
    </location>
</feature>
<gene>
    <name evidence="2" type="ORF">DUNSADRAFT_10482</name>
</gene>
<evidence type="ECO:0008006" key="4">
    <source>
        <dbReference type="Google" id="ProtNLM"/>
    </source>
</evidence>
<reference evidence="2" key="1">
    <citation type="submission" date="2017-08" db="EMBL/GenBank/DDBJ databases">
        <authorList>
            <person name="Polle J.E."/>
            <person name="Barry K."/>
            <person name="Cushman J."/>
            <person name="Schmutz J."/>
            <person name="Tran D."/>
            <person name="Hathwaick L.T."/>
            <person name="Yim W.C."/>
            <person name="Jenkins J."/>
            <person name="Mckie-Krisberg Z.M."/>
            <person name="Prochnik S."/>
            <person name="Lindquist E."/>
            <person name="Dockter R.B."/>
            <person name="Adam C."/>
            <person name="Molina H."/>
            <person name="Bunkerborg J."/>
            <person name="Jin E."/>
            <person name="Buchheim M."/>
            <person name="Magnuson J."/>
        </authorList>
    </citation>
    <scope>NUCLEOTIDE SEQUENCE</scope>
    <source>
        <strain evidence="2">CCAP 19/18</strain>
    </source>
</reference>
<keyword evidence="1" id="KW-0732">Signal</keyword>
<dbReference type="Proteomes" id="UP000815325">
    <property type="component" value="Unassembled WGS sequence"/>
</dbReference>
<evidence type="ECO:0000313" key="2">
    <source>
        <dbReference type="EMBL" id="KAF5833244.1"/>
    </source>
</evidence>
<sequence length="72" mass="8242">MLGRLQELLCLLLLSVFEVEPCLSGQATSPECTQPDLDCLVFFCSFLVILFSREQDLIRLHLLFSTFESKLM</sequence>
<proteinExistence type="predicted"/>
<accession>A0ABQ7GF60</accession>
<evidence type="ECO:0000313" key="3">
    <source>
        <dbReference type="Proteomes" id="UP000815325"/>
    </source>
</evidence>
<organism evidence="2 3">
    <name type="scientific">Dunaliella salina</name>
    <name type="common">Green alga</name>
    <name type="synonym">Protococcus salinus</name>
    <dbReference type="NCBI Taxonomy" id="3046"/>
    <lineage>
        <taxon>Eukaryota</taxon>
        <taxon>Viridiplantae</taxon>
        <taxon>Chlorophyta</taxon>
        <taxon>core chlorophytes</taxon>
        <taxon>Chlorophyceae</taxon>
        <taxon>CS clade</taxon>
        <taxon>Chlamydomonadales</taxon>
        <taxon>Dunaliellaceae</taxon>
        <taxon>Dunaliella</taxon>
    </lineage>
</organism>
<dbReference type="EMBL" id="MU069821">
    <property type="protein sequence ID" value="KAF5833244.1"/>
    <property type="molecule type" value="Genomic_DNA"/>
</dbReference>